<dbReference type="PROSITE" id="PS00197">
    <property type="entry name" value="2FE2S_FER_1"/>
    <property type="match status" value="1"/>
</dbReference>
<evidence type="ECO:0000313" key="6">
    <source>
        <dbReference type="Proteomes" id="UP000528460"/>
    </source>
</evidence>
<evidence type="ECO:0000256" key="2">
    <source>
        <dbReference type="ARBA" id="ARBA00023002"/>
    </source>
</evidence>
<dbReference type="PROSITE" id="PS51085">
    <property type="entry name" value="2FE2S_FER_2"/>
    <property type="match status" value="1"/>
</dbReference>
<evidence type="ECO:0000313" key="5">
    <source>
        <dbReference type="EMBL" id="NOK09328.1"/>
    </source>
</evidence>
<feature type="non-terminal residue" evidence="5">
    <location>
        <position position="181"/>
    </location>
</feature>
<dbReference type="Gene3D" id="1.10.150.120">
    <property type="entry name" value="[2Fe-2S]-binding domain"/>
    <property type="match status" value="1"/>
</dbReference>
<dbReference type="InterPro" id="IPR036010">
    <property type="entry name" value="2Fe-2S_ferredoxin-like_sf"/>
</dbReference>
<dbReference type="GO" id="GO:0005506">
    <property type="term" value="F:iron ion binding"/>
    <property type="evidence" value="ECO:0007669"/>
    <property type="project" value="InterPro"/>
</dbReference>
<dbReference type="InterPro" id="IPR016208">
    <property type="entry name" value="Ald_Oxase/xanthine_DH-like"/>
</dbReference>
<dbReference type="Gene3D" id="3.10.20.30">
    <property type="match status" value="1"/>
</dbReference>
<dbReference type="GO" id="GO:0051537">
    <property type="term" value="F:2 iron, 2 sulfur cluster binding"/>
    <property type="evidence" value="ECO:0007669"/>
    <property type="project" value="InterPro"/>
</dbReference>
<dbReference type="AlphaFoldDB" id="A0A7Y4JQI4"/>
<feature type="domain" description="2Fe-2S ferredoxin-type" evidence="4">
    <location>
        <begin position="3"/>
        <end position="88"/>
    </location>
</feature>
<keyword evidence="2" id="KW-0560">Oxidoreductase</keyword>
<dbReference type="Pfam" id="PF00111">
    <property type="entry name" value="Fer2"/>
    <property type="match status" value="1"/>
</dbReference>
<dbReference type="InterPro" id="IPR012675">
    <property type="entry name" value="Beta-grasp_dom_sf"/>
</dbReference>
<dbReference type="Proteomes" id="UP000528460">
    <property type="component" value="Unassembled WGS sequence"/>
</dbReference>
<evidence type="ECO:0000259" key="4">
    <source>
        <dbReference type="PROSITE" id="PS51085"/>
    </source>
</evidence>
<organism evidence="5 6">
    <name type="scientific">Corallococcus exercitus</name>
    <dbReference type="NCBI Taxonomy" id="2316736"/>
    <lineage>
        <taxon>Bacteria</taxon>
        <taxon>Pseudomonadati</taxon>
        <taxon>Myxococcota</taxon>
        <taxon>Myxococcia</taxon>
        <taxon>Myxococcales</taxon>
        <taxon>Cystobacterineae</taxon>
        <taxon>Myxococcaceae</taxon>
        <taxon>Corallococcus</taxon>
    </lineage>
</organism>
<dbReference type="GO" id="GO:0016491">
    <property type="term" value="F:oxidoreductase activity"/>
    <property type="evidence" value="ECO:0007669"/>
    <property type="project" value="UniProtKB-KW"/>
</dbReference>
<dbReference type="InterPro" id="IPR036884">
    <property type="entry name" value="2Fe-2S-bd_dom_sf"/>
</dbReference>
<reference evidence="5 6" key="1">
    <citation type="submission" date="2020-05" db="EMBL/GenBank/DDBJ databases">
        <authorList>
            <person name="Whitworth D."/>
        </authorList>
    </citation>
    <scope>NUCLEOTIDE SEQUENCE [LARGE SCALE GENOMIC DNA]</scope>
    <source>
        <strain evidence="5 6">CA046A</strain>
    </source>
</reference>
<dbReference type="EMBL" id="JABFJW010000056">
    <property type="protein sequence ID" value="NOK09328.1"/>
    <property type="molecule type" value="Genomic_DNA"/>
</dbReference>
<keyword evidence="3" id="KW-0408">Iron</keyword>
<accession>A0A7Y4JQI4</accession>
<dbReference type="PANTHER" id="PTHR45444">
    <property type="entry name" value="XANTHINE DEHYDROGENASE"/>
    <property type="match status" value="1"/>
</dbReference>
<dbReference type="InterPro" id="IPR002888">
    <property type="entry name" value="2Fe-2S-bd"/>
</dbReference>
<keyword evidence="1" id="KW-0479">Metal-binding</keyword>
<dbReference type="PANTHER" id="PTHR45444:SF3">
    <property type="entry name" value="XANTHINE DEHYDROGENASE"/>
    <property type="match status" value="1"/>
</dbReference>
<comment type="caution">
    <text evidence="5">The sequence shown here is derived from an EMBL/GenBank/DDBJ whole genome shotgun (WGS) entry which is preliminary data.</text>
</comment>
<name>A0A7Y4JQI4_9BACT</name>
<dbReference type="InterPro" id="IPR001041">
    <property type="entry name" value="2Fe-2S_ferredoxin-type"/>
</dbReference>
<dbReference type="SUPFAM" id="SSF47741">
    <property type="entry name" value="CO dehydrogenase ISP C-domain like"/>
    <property type="match status" value="1"/>
</dbReference>
<proteinExistence type="predicted"/>
<gene>
    <name evidence="5" type="ORF">HNS30_09820</name>
</gene>
<dbReference type="RefSeq" id="WP_171413526.1">
    <property type="nucleotide sequence ID" value="NZ_JABFJW010000056.1"/>
</dbReference>
<dbReference type="Pfam" id="PF01799">
    <property type="entry name" value="Fer2_2"/>
    <property type="match status" value="1"/>
</dbReference>
<dbReference type="CDD" id="cd00207">
    <property type="entry name" value="fer2"/>
    <property type="match status" value="1"/>
</dbReference>
<evidence type="ECO:0000256" key="3">
    <source>
        <dbReference type="ARBA" id="ARBA00023004"/>
    </source>
</evidence>
<evidence type="ECO:0000256" key="1">
    <source>
        <dbReference type="ARBA" id="ARBA00022723"/>
    </source>
</evidence>
<protein>
    <submittedName>
        <fullName evidence="5">2Fe-2S iron-sulfur cluster binding domain-containing protein</fullName>
    </submittedName>
</protein>
<dbReference type="SUPFAM" id="SSF54292">
    <property type="entry name" value="2Fe-2S ferredoxin-like"/>
    <property type="match status" value="1"/>
</dbReference>
<sequence length="181" mass="19058">MSTPFEFRLNGQTVQVDGASPNTTLLDHLRARGLTGTKQGCAEGDCGACTVAMVDRDVNGQKTLRAFNSCIALLPMVAGRELVTVEGVGSRDAPHPVQQAMVKHYGSQCGFCTPGFVVSMVEAWCRKDAGTPEAVADQLCGNICRCTGYRPIRDAMMEALATRDAKGDGPGLPGVSLEGPP</sequence>
<dbReference type="InterPro" id="IPR006058">
    <property type="entry name" value="2Fe2S_fd_BS"/>
</dbReference>